<evidence type="ECO:0000313" key="2">
    <source>
        <dbReference type="Proteomes" id="UP001186974"/>
    </source>
</evidence>
<proteinExistence type="predicted"/>
<dbReference type="Proteomes" id="UP001186974">
    <property type="component" value="Unassembled WGS sequence"/>
</dbReference>
<comment type="caution">
    <text evidence="1">The sequence shown here is derived from an EMBL/GenBank/DDBJ whole genome shotgun (WGS) entry which is preliminary data.</text>
</comment>
<protein>
    <submittedName>
        <fullName evidence="1">Uncharacterized protein</fullName>
    </submittedName>
</protein>
<name>A0ACC3DL15_9PEZI</name>
<sequence length="191" mass="20988">MVFPNPSPDLLIRMILSNLKAAQPQISSLMEGVQQIYEKLTLALKKRATSDLATSSSLTRIESLLSGALWLSLGFCVFRAAGAYMRLHVAVNAAVPDFAAAFMRARFDRTLDLGWDASVPRLGRYQMGFHEDGEHVGSNCDNEARGGHDQEWSDGYEEGLGFEQSWAPSSAVETKEEVPGCDVESGVNMNW</sequence>
<gene>
    <name evidence="1" type="ORF">LTS18_010796</name>
</gene>
<dbReference type="EMBL" id="JAWDJW010003047">
    <property type="protein sequence ID" value="KAK3077258.1"/>
    <property type="molecule type" value="Genomic_DNA"/>
</dbReference>
<accession>A0ACC3DL15</accession>
<reference evidence="1" key="1">
    <citation type="submission" date="2024-09" db="EMBL/GenBank/DDBJ databases">
        <title>Black Yeasts Isolated from many extreme environments.</title>
        <authorList>
            <person name="Coleine C."/>
            <person name="Stajich J.E."/>
            <person name="Selbmann L."/>
        </authorList>
    </citation>
    <scope>NUCLEOTIDE SEQUENCE</scope>
    <source>
        <strain evidence="1">CCFEE 5737</strain>
    </source>
</reference>
<evidence type="ECO:0000313" key="1">
    <source>
        <dbReference type="EMBL" id="KAK3077258.1"/>
    </source>
</evidence>
<keyword evidence="2" id="KW-1185">Reference proteome</keyword>
<organism evidence="1 2">
    <name type="scientific">Coniosporium uncinatum</name>
    <dbReference type="NCBI Taxonomy" id="93489"/>
    <lineage>
        <taxon>Eukaryota</taxon>
        <taxon>Fungi</taxon>
        <taxon>Dikarya</taxon>
        <taxon>Ascomycota</taxon>
        <taxon>Pezizomycotina</taxon>
        <taxon>Dothideomycetes</taxon>
        <taxon>Dothideomycetes incertae sedis</taxon>
        <taxon>Coniosporium</taxon>
    </lineage>
</organism>